<dbReference type="EMBL" id="CP010802">
    <property type="protein sequence ID" value="ALC17447.1"/>
    <property type="molecule type" value="Genomic_DNA"/>
</dbReference>
<keyword evidence="2" id="KW-0012">Acyltransferase</keyword>
<keyword evidence="4" id="KW-0687">Ribonucleoprotein</keyword>
<accession>A0A0M4D842</accession>
<evidence type="ECO:0000259" key="3">
    <source>
        <dbReference type="PROSITE" id="PS51186"/>
    </source>
</evidence>
<dbReference type="AlphaFoldDB" id="A0A0M4D842"/>
<dbReference type="GO" id="GO:0016747">
    <property type="term" value="F:acyltransferase activity, transferring groups other than amino-acyl groups"/>
    <property type="evidence" value="ECO:0007669"/>
    <property type="project" value="InterPro"/>
</dbReference>
<dbReference type="KEGG" id="des:DSOUD_2697"/>
<dbReference type="PANTHER" id="PTHR43877">
    <property type="entry name" value="AMINOALKYLPHOSPHONATE N-ACETYLTRANSFERASE-RELATED-RELATED"/>
    <property type="match status" value="1"/>
</dbReference>
<dbReference type="RefSeq" id="WP_082351277.1">
    <property type="nucleotide sequence ID" value="NZ_CP010802.1"/>
</dbReference>
<feature type="domain" description="N-acetyltransferase" evidence="3">
    <location>
        <begin position="1"/>
        <end position="155"/>
    </location>
</feature>
<reference evidence="4 5" key="1">
    <citation type="submission" date="2015-07" db="EMBL/GenBank/DDBJ databases">
        <title>Isolation and Genomic Characterization of a Novel Halophilic Metal-Reducing Deltaproteobacterium from the Deep Subsurface.</title>
        <authorList>
            <person name="Badalamenti J.P."/>
            <person name="Summers Z.M."/>
            <person name="Gralnick J.A."/>
            <person name="Bond D.R."/>
        </authorList>
    </citation>
    <scope>NUCLEOTIDE SEQUENCE [LARGE SCALE GENOMIC DNA]</scope>
    <source>
        <strain evidence="4 5">WTL</strain>
    </source>
</reference>
<dbReference type="PATRIC" id="fig|1603606.3.peg.2930"/>
<dbReference type="OrthoDB" id="9789603at2"/>
<name>A0A0M4D842_9BACT</name>
<sequence>MRNLNRGDLPGLTGVLRATGAFTDAEIDCAVELLQIVLDDPEQKDYIVAVAGEEGAPIGYILYGPVPLTEGNFDIYWIATDPAVQGSGIGRQLMAHAEEDARSRGARIVCLETSSQGGYERTRRFYDKGGYLEESRIRDFYKPGDDRITYVKRFSHGKEE</sequence>
<dbReference type="Pfam" id="PF00583">
    <property type="entry name" value="Acetyltransf_1"/>
    <property type="match status" value="1"/>
</dbReference>
<gene>
    <name evidence="4" type="ORF">DSOUD_2697</name>
</gene>
<evidence type="ECO:0000256" key="2">
    <source>
        <dbReference type="ARBA" id="ARBA00023315"/>
    </source>
</evidence>
<dbReference type="Gene3D" id="3.40.630.30">
    <property type="match status" value="1"/>
</dbReference>
<evidence type="ECO:0000313" key="4">
    <source>
        <dbReference type="EMBL" id="ALC17447.1"/>
    </source>
</evidence>
<proteinExistence type="predicted"/>
<keyword evidence="1" id="KW-0808">Transferase</keyword>
<dbReference type="SUPFAM" id="SSF55729">
    <property type="entry name" value="Acyl-CoA N-acyltransferases (Nat)"/>
    <property type="match status" value="1"/>
</dbReference>
<dbReference type="InterPro" id="IPR000182">
    <property type="entry name" value="GNAT_dom"/>
</dbReference>
<dbReference type="STRING" id="1603606.DSOUD_2697"/>
<protein>
    <submittedName>
        <fullName evidence="4">Ribosomal protein S18 acetylase RimI</fullName>
    </submittedName>
</protein>
<keyword evidence="4" id="KW-0689">Ribosomal protein</keyword>
<evidence type="ECO:0000313" key="5">
    <source>
        <dbReference type="Proteomes" id="UP000057158"/>
    </source>
</evidence>
<dbReference type="InterPro" id="IPR016181">
    <property type="entry name" value="Acyl_CoA_acyltransferase"/>
</dbReference>
<dbReference type="CDD" id="cd04301">
    <property type="entry name" value="NAT_SF"/>
    <property type="match status" value="1"/>
</dbReference>
<dbReference type="GO" id="GO:0005840">
    <property type="term" value="C:ribosome"/>
    <property type="evidence" value="ECO:0007669"/>
    <property type="project" value="UniProtKB-KW"/>
</dbReference>
<dbReference type="PROSITE" id="PS51186">
    <property type="entry name" value="GNAT"/>
    <property type="match status" value="1"/>
</dbReference>
<evidence type="ECO:0000256" key="1">
    <source>
        <dbReference type="ARBA" id="ARBA00022679"/>
    </source>
</evidence>
<dbReference type="Proteomes" id="UP000057158">
    <property type="component" value="Chromosome"/>
</dbReference>
<keyword evidence="5" id="KW-1185">Reference proteome</keyword>
<dbReference type="InterPro" id="IPR050832">
    <property type="entry name" value="Bact_Acetyltransf"/>
</dbReference>
<dbReference type="PANTHER" id="PTHR43877:SF2">
    <property type="entry name" value="AMINOALKYLPHOSPHONATE N-ACETYLTRANSFERASE-RELATED"/>
    <property type="match status" value="1"/>
</dbReference>
<organism evidence="4 5">
    <name type="scientific">Desulfuromonas soudanensis</name>
    <dbReference type="NCBI Taxonomy" id="1603606"/>
    <lineage>
        <taxon>Bacteria</taxon>
        <taxon>Pseudomonadati</taxon>
        <taxon>Thermodesulfobacteriota</taxon>
        <taxon>Desulfuromonadia</taxon>
        <taxon>Desulfuromonadales</taxon>
        <taxon>Desulfuromonadaceae</taxon>
        <taxon>Desulfuromonas</taxon>
    </lineage>
</organism>